<evidence type="ECO:0000313" key="2">
    <source>
        <dbReference type="WBParaSite" id="nRc.2.0.1.t34641-RA"/>
    </source>
</evidence>
<dbReference type="Proteomes" id="UP000887565">
    <property type="component" value="Unplaced"/>
</dbReference>
<reference evidence="2" key="1">
    <citation type="submission" date="2022-11" db="UniProtKB">
        <authorList>
            <consortium name="WormBaseParasite"/>
        </authorList>
    </citation>
    <scope>IDENTIFICATION</scope>
</reference>
<dbReference type="AlphaFoldDB" id="A0A915K7G6"/>
<keyword evidence="1" id="KW-1185">Reference proteome</keyword>
<protein>
    <submittedName>
        <fullName evidence="2">Uncharacterized protein</fullName>
    </submittedName>
</protein>
<evidence type="ECO:0000313" key="1">
    <source>
        <dbReference type="Proteomes" id="UP000887565"/>
    </source>
</evidence>
<sequence>MAVTSNSRRFCPALYNQRRKFFVIGTEVGSKNFRTSSGKRSNSFLFTNLFGNKVKSTIGSLLRKIFLLVKKPQIGPFTVVTRSIVPDDLLDQKSKNMGCQMLDAGRKYEYASTL</sequence>
<name>A0A915K7G6_ROMCU</name>
<organism evidence="1 2">
    <name type="scientific">Romanomermis culicivorax</name>
    <name type="common">Nematode worm</name>
    <dbReference type="NCBI Taxonomy" id="13658"/>
    <lineage>
        <taxon>Eukaryota</taxon>
        <taxon>Metazoa</taxon>
        <taxon>Ecdysozoa</taxon>
        <taxon>Nematoda</taxon>
        <taxon>Enoplea</taxon>
        <taxon>Dorylaimia</taxon>
        <taxon>Mermithida</taxon>
        <taxon>Mermithoidea</taxon>
        <taxon>Mermithidae</taxon>
        <taxon>Romanomermis</taxon>
    </lineage>
</organism>
<proteinExistence type="predicted"/>
<dbReference type="WBParaSite" id="nRc.2.0.1.t34641-RA">
    <property type="protein sequence ID" value="nRc.2.0.1.t34641-RA"/>
    <property type="gene ID" value="nRc.2.0.1.g34641"/>
</dbReference>
<accession>A0A915K7G6</accession>